<dbReference type="SUPFAM" id="SSF57959">
    <property type="entry name" value="Leucine zipper domain"/>
    <property type="match status" value="1"/>
</dbReference>
<dbReference type="GO" id="GO:0005634">
    <property type="term" value="C:nucleus"/>
    <property type="evidence" value="ECO:0007669"/>
    <property type="project" value="UniProtKB-SubCell"/>
</dbReference>
<gene>
    <name evidence="8" type="ORF">Ccrd_009028</name>
</gene>
<keyword evidence="4" id="KW-0804">Transcription</keyword>
<comment type="caution">
    <text evidence="8">The sequence shown here is derived from an EMBL/GenBank/DDBJ whole genome shotgun (WGS) entry which is preliminary data.</text>
</comment>
<comment type="subcellular location">
    <subcellularLocation>
        <location evidence="1">Nucleus</location>
    </subcellularLocation>
</comment>
<evidence type="ECO:0000259" key="7">
    <source>
        <dbReference type="PROSITE" id="PS50217"/>
    </source>
</evidence>
<protein>
    <submittedName>
        <fullName evidence="8">Basic-leucine zipper domain-containing protein</fullName>
    </submittedName>
</protein>
<dbReference type="Gramene" id="KVI12465">
    <property type="protein sequence ID" value="KVI12465"/>
    <property type="gene ID" value="Ccrd_009028"/>
</dbReference>
<keyword evidence="5" id="KW-0539">Nucleus</keyword>
<accession>A0A118K7M8</accession>
<proteinExistence type="predicted"/>
<dbReference type="GO" id="GO:0046982">
    <property type="term" value="F:protein heterodimerization activity"/>
    <property type="evidence" value="ECO:0007669"/>
    <property type="project" value="UniProtKB-ARBA"/>
</dbReference>
<sequence length="154" mass="17332">MASPKSGSDGDPRYANLDERKRKRMISNRESARRSRAKKQICLDELLGQINHLQNDNNTIMRKIDGATHMFVGVASQNNVLRAQLTELTDRLHSLNSVLHIAQEVSGLAMDIPEVPDTLLEPWKLPCPTHPITASNLNIGHGPRTWVHRDKETL</sequence>
<evidence type="ECO:0000256" key="6">
    <source>
        <dbReference type="SAM" id="MobiDB-lite"/>
    </source>
</evidence>
<dbReference type="AlphaFoldDB" id="A0A118K7M8"/>
<evidence type="ECO:0000256" key="1">
    <source>
        <dbReference type="ARBA" id="ARBA00004123"/>
    </source>
</evidence>
<evidence type="ECO:0000256" key="2">
    <source>
        <dbReference type="ARBA" id="ARBA00023015"/>
    </source>
</evidence>
<feature type="domain" description="BZIP" evidence="7">
    <location>
        <begin position="18"/>
        <end position="65"/>
    </location>
</feature>
<dbReference type="InterPro" id="IPR004827">
    <property type="entry name" value="bZIP"/>
</dbReference>
<dbReference type="FunFam" id="1.20.5.170:FF:000020">
    <property type="entry name" value="BZIP transcription factor"/>
    <property type="match status" value="1"/>
</dbReference>
<evidence type="ECO:0000256" key="5">
    <source>
        <dbReference type="ARBA" id="ARBA00023242"/>
    </source>
</evidence>
<dbReference type="EMBL" id="LEKV01000001">
    <property type="protein sequence ID" value="KVI12465.1"/>
    <property type="molecule type" value="Genomic_DNA"/>
</dbReference>
<dbReference type="GO" id="GO:0003700">
    <property type="term" value="F:DNA-binding transcription factor activity"/>
    <property type="evidence" value="ECO:0007669"/>
    <property type="project" value="InterPro"/>
</dbReference>
<feature type="compositionally biased region" description="Basic and acidic residues" evidence="6">
    <location>
        <begin position="8"/>
        <end position="20"/>
    </location>
</feature>
<reference evidence="8 9" key="1">
    <citation type="journal article" date="2016" name="Sci. Rep.">
        <title>The genome sequence of the outbreeding globe artichoke constructed de novo incorporating a phase-aware low-pass sequencing strategy of F1 progeny.</title>
        <authorList>
            <person name="Scaglione D."/>
            <person name="Reyes-Chin-Wo S."/>
            <person name="Acquadro A."/>
            <person name="Froenicke L."/>
            <person name="Portis E."/>
            <person name="Beitel C."/>
            <person name="Tirone M."/>
            <person name="Mauro R."/>
            <person name="Lo Monaco A."/>
            <person name="Mauromicale G."/>
            <person name="Faccioli P."/>
            <person name="Cattivelli L."/>
            <person name="Rieseberg L."/>
            <person name="Michelmore R."/>
            <person name="Lanteri S."/>
        </authorList>
    </citation>
    <scope>NUCLEOTIDE SEQUENCE [LARGE SCALE GENOMIC DNA]</scope>
    <source>
        <strain evidence="8">2C</strain>
    </source>
</reference>
<dbReference type="STRING" id="59895.A0A118K7M8"/>
<dbReference type="PANTHER" id="PTHR45764:SF34">
    <property type="entry name" value="BZIP TRANSCRIPTION FACTOR 53"/>
    <property type="match status" value="1"/>
</dbReference>
<dbReference type="Gene3D" id="1.20.5.170">
    <property type="match status" value="1"/>
</dbReference>
<dbReference type="PROSITE" id="PS50217">
    <property type="entry name" value="BZIP"/>
    <property type="match status" value="1"/>
</dbReference>
<dbReference type="GO" id="GO:0045893">
    <property type="term" value="P:positive regulation of DNA-templated transcription"/>
    <property type="evidence" value="ECO:0007669"/>
    <property type="project" value="TreeGrafter"/>
</dbReference>
<dbReference type="Proteomes" id="UP000243975">
    <property type="component" value="Unassembled WGS sequence"/>
</dbReference>
<evidence type="ECO:0000256" key="3">
    <source>
        <dbReference type="ARBA" id="ARBA00023125"/>
    </source>
</evidence>
<dbReference type="InterPro" id="IPR045314">
    <property type="entry name" value="bZIP_plant_GBF1"/>
</dbReference>
<dbReference type="InterPro" id="IPR046347">
    <property type="entry name" value="bZIP_sf"/>
</dbReference>
<dbReference type="CDD" id="cd14702">
    <property type="entry name" value="bZIP_plant_GBF1"/>
    <property type="match status" value="1"/>
</dbReference>
<keyword evidence="9" id="KW-1185">Reference proteome</keyword>
<evidence type="ECO:0000313" key="9">
    <source>
        <dbReference type="Proteomes" id="UP000243975"/>
    </source>
</evidence>
<name>A0A118K7M8_CYNCS</name>
<organism evidence="8 9">
    <name type="scientific">Cynara cardunculus var. scolymus</name>
    <name type="common">Globe artichoke</name>
    <name type="synonym">Cynara scolymus</name>
    <dbReference type="NCBI Taxonomy" id="59895"/>
    <lineage>
        <taxon>Eukaryota</taxon>
        <taxon>Viridiplantae</taxon>
        <taxon>Streptophyta</taxon>
        <taxon>Embryophyta</taxon>
        <taxon>Tracheophyta</taxon>
        <taxon>Spermatophyta</taxon>
        <taxon>Magnoliopsida</taxon>
        <taxon>eudicotyledons</taxon>
        <taxon>Gunneridae</taxon>
        <taxon>Pentapetalae</taxon>
        <taxon>asterids</taxon>
        <taxon>campanulids</taxon>
        <taxon>Asterales</taxon>
        <taxon>Asteraceae</taxon>
        <taxon>Carduoideae</taxon>
        <taxon>Cardueae</taxon>
        <taxon>Carduinae</taxon>
        <taxon>Cynara</taxon>
    </lineage>
</organism>
<dbReference type="SMART" id="SM00338">
    <property type="entry name" value="BRLZ"/>
    <property type="match status" value="1"/>
</dbReference>
<dbReference type="PROSITE" id="PS00036">
    <property type="entry name" value="BZIP_BASIC"/>
    <property type="match status" value="1"/>
</dbReference>
<dbReference type="OMA" id="VMRAQVM"/>
<dbReference type="PANTHER" id="PTHR45764">
    <property type="entry name" value="BZIP TRANSCRIPTION FACTOR 44"/>
    <property type="match status" value="1"/>
</dbReference>
<feature type="region of interest" description="Disordered" evidence="6">
    <location>
        <begin position="1"/>
        <end position="34"/>
    </location>
</feature>
<dbReference type="GO" id="GO:0000976">
    <property type="term" value="F:transcription cis-regulatory region binding"/>
    <property type="evidence" value="ECO:0007669"/>
    <property type="project" value="TreeGrafter"/>
</dbReference>
<keyword evidence="2" id="KW-0805">Transcription regulation</keyword>
<dbReference type="Pfam" id="PF00170">
    <property type="entry name" value="bZIP_1"/>
    <property type="match status" value="1"/>
</dbReference>
<keyword evidence="3" id="KW-0238">DNA-binding</keyword>
<evidence type="ECO:0000256" key="4">
    <source>
        <dbReference type="ARBA" id="ARBA00023163"/>
    </source>
</evidence>
<evidence type="ECO:0000313" key="8">
    <source>
        <dbReference type="EMBL" id="KVI12465.1"/>
    </source>
</evidence>